<feature type="transmembrane region" description="Helical" evidence="1">
    <location>
        <begin position="48"/>
        <end position="71"/>
    </location>
</feature>
<keyword evidence="1" id="KW-0812">Transmembrane</keyword>
<dbReference type="HOGENOM" id="CLU_2515526_0_0_1"/>
<reference evidence="2" key="2">
    <citation type="submission" date="2015-02" db="UniProtKB">
        <authorList>
            <consortium name="EnsemblMetazoa"/>
        </authorList>
    </citation>
    <scope>IDENTIFICATION</scope>
</reference>
<reference evidence="3" key="1">
    <citation type="submission" date="2011-05" db="EMBL/GenBank/DDBJ databases">
        <authorList>
            <person name="Richards S.R."/>
            <person name="Qu J."/>
            <person name="Jiang H."/>
            <person name="Jhangiani S.N."/>
            <person name="Agravi P."/>
            <person name="Goodspeed R."/>
            <person name="Gross S."/>
            <person name="Mandapat C."/>
            <person name="Jackson L."/>
            <person name="Mathew T."/>
            <person name="Pu L."/>
            <person name="Thornton R."/>
            <person name="Saada N."/>
            <person name="Wilczek-Boney K.B."/>
            <person name="Lee S."/>
            <person name="Kovar C."/>
            <person name="Wu Y."/>
            <person name="Scherer S.E."/>
            <person name="Worley K.C."/>
            <person name="Muzny D.M."/>
            <person name="Gibbs R."/>
        </authorList>
    </citation>
    <scope>NUCLEOTIDE SEQUENCE</scope>
    <source>
        <strain evidence="3">Brora</strain>
    </source>
</reference>
<dbReference type="AlphaFoldDB" id="T1JFD1"/>
<accession>T1JFD1</accession>
<evidence type="ECO:0000313" key="2">
    <source>
        <dbReference type="EnsemblMetazoa" id="SMAR012543-PA"/>
    </source>
</evidence>
<keyword evidence="1" id="KW-0472">Membrane</keyword>
<dbReference type="EnsemblMetazoa" id="SMAR012543-RA">
    <property type="protein sequence ID" value="SMAR012543-PA"/>
    <property type="gene ID" value="SMAR012543"/>
</dbReference>
<dbReference type="EMBL" id="JH432148">
    <property type="status" value="NOT_ANNOTATED_CDS"/>
    <property type="molecule type" value="Genomic_DNA"/>
</dbReference>
<keyword evidence="1" id="KW-1133">Transmembrane helix</keyword>
<evidence type="ECO:0000256" key="1">
    <source>
        <dbReference type="SAM" id="Phobius"/>
    </source>
</evidence>
<dbReference type="Proteomes" id="UP000014500">
    <property type="component" value="Unassembled WGS sequence"/>
</dbReference>
<keyword evidence="3" id="KW-1185">Reference proteome</keyword>
<name>T1JFD1_STRMM</name>
<proteinExistence type="predicted"/>
<organism evidence="2 3">
    <name type="scientific">Strigamia maritima</name>
    <name type="common">European centipede</name>
    <name type="synonym">Geophilus maritimus</name>
    <dbReference type="NCBI Taxonomy" id="126957"/>
    <lineage>
        <taxon>Eukaryota</taxon>
        <taxon>Metazoa</taxon>
        <taxon>Ecdysozoa</taxon>
        <taxon>Arthropoda</taxon>
        <taxon>Myriapoda</taxon>
        <taxon>Chilopoda</taxon>
        <taxon>Pleurostigmophora</taxon>
        <taxon>Geophilomorpha</taxon>
        <taxon>Linotaeniidae</taxon>
        <taxon>Strigamia</taxon>
    </lineage>
</organism>
<protein>
    <submittedName>
        <fullName evidence="2">Uncharacterized protein</fullName>
    </submittedName>
</protein>
<sequence length="85" mass="9931">MDTMCVVNFVHIFNGCLLRTIFPLMDRKHFVRHVFGRSVLLLIPTHNLVFFGFFFVVFGYARMLNLCAFLMMAKIEFSTKMPGCM</sequence>
<evidence type="ECO:0000313" key="3">
    <source>
        <dbReference type="Proteomes" id="UP000014500"/>
    </source>
</evidence>